<feature type="region of interest" description="Disordered" evidence="3">
    <location>
        <begin position="578"/>
        <end position="641"/>
    </location>
</feature>
<feature type="compositionally biased region" description="Polar residues" evidence="3">
    <location>
        <begin position="836"/>
        <end position="850"/>
    </location>
</feature>
<accession>A0A0A1WLL9</accession>
<dbReference type="InterPro" id="IPR051566">
    <property type="entry name" value="CNKSR"/>
</dbReference>
<feature type="region of interest" description="Disordered" evidence="3">
    <location>
        <begin position="836"/>
        <end position="855"/>
    </location>
</feature>
<feature type="region of interest" description="Disordered" evidence="3">
    <location>
        <begin position="982"/>
        <end position="1023"/>
    </location>
</feature>
<dbReference type="InterPro" id="IPR001849">
    <property type="entry name" value="PH_domain"/>
</dbReference>
<dbReference type="FunFam" id="2.30.42.10:FF:000060">
    <property type="entry name" value="Connector enhancer of kinase suppressor of Ras 2"/>
    <property type="match status" value="1"/>
</dbReference>
<reference evidence="8" key="1">
    <citation type="submission" date="2014-11" db="EMBL/GenBank/DDBJ databases">
        <authorList>
            <person name="Geib S."/>
        </authorList>
    </citation>
    <scope>NUCLEOTIDE SEQUENCE</scope>
</reference>
<dbReference type="SUPFAM" id="SSF50729">
    <property type="entry name" value="PH domain-like"/>
    <property type="match status" value="1"/>
</dbReference>
<dbReference type="PANTHER" id="PTHR12844:SF42">
    <property type="entry name" value="CONNECTOR ENHANCER OF KSR PROTEIN CNK"/>
    <property type="match status" value="1"/>
</dbReference>
<dbReference type="InterPro" id="IPR001660">
    <property type="entry name" value="SAM"/>
</dbReference>
<dbReference type="CDD" id="cd06748">
    <property type="entry name" value="PDZ_CNK1_2_3-like"/>
    <property type="match status" value="1"/>
</dbReference>
<dbReference type="PROSITE" id="PS50003">
    <property type="entry name" value="PH_DOMAIN"/>
    <property type="match status" value="1"/>
</dbReference>
<feature type="domain" description="PH" evidence="4">
    <location>
        <begin position="735"/>
        <end position="833"/>
    </location>
</feature>
<feature type="compositionally biased region" description="Low complexity" evidence="3">
    <location>
        <begin position="535"/>
        <end position="548"/>
    </location>
</feature>
<name>A0A0A1WLL9_ZEUCU</name>
<keyword evidence="8" id="KW-0808">Transferase</keyword>
<keyword evidence="2" id="KW-0597">Phosphoprotein</keyword>
<feature type="region of interest" description="Disordered" evidence="3">
    <location>
        <begin position="340"/>
        <end position="371"/>
    </location>
</feature>
<keyword evidence="8" id="KW-0418">Kinase</keyword>
<feature type="compositionally biased region" description="Polar residues" evidence="3">
    <location>
        <begin position="694"/>
        <end position="713"/>
    </location>
</feature>
<feature type="compositionally biased region" description="Low complexity" evidence="3">
    <location>
        <begin position="1280"/>
        <end position="1290"/>
    </location>
</feature>
<dbReference type="SMART" id="SM00454">
    <property type="entry name" value="SAM"/>
    <property type="match status" value="1"/>
</dbReference>
<dbReference type="Gene3D" id="2.30.42.10">
    <property type="match status" value="1"/>
</dbReference>
<dbReference type="Pfam" id="PF07647">
    <property type="entry name" value="SAM_2"/>
    <property type="match status" value="1"/>
</dbReference>
<feature type="region of interest" description="Disordered" evidence="3">
    <location>
        <begin position="1543"/>
        <end position="1566"/>
    </location>
</feature>
<dbReference type="PANTHER" id="PTHR12844">
    <property type="entry name" value="CONNECTOR ENCHANCER OF KINASE SUPPRESSOR OF RAS"/>
    <property type="match status" value="1"/>
</dbReference>
<feature type="compositionally biased region" description="Pro residues" evidence="3">
    <location>
        <begin position="1002"/>
        <end position="1012"/>
    </location>
</feature>
<evidence type="ECO:0000259" key="7">
    <source>
        <dbReference type="PROSITE" id="PS51290"/>
    </source>
</evidence>
<comment type="similarity">
    <text evidence="1">Belongs to the CNKSR family.</text>
</comment>
<proteinExistence type="inferred from homology"/>
<feature type="compositionally biased region" description="Polar residues" evidence="3">
    <location>
        <begin position="1066"/>
        <end position="1076"/>
    </location>
</feature>
<protein>
    <submittedName>
        <fullName evidence="8">Connector enhancer of kinase suppressor of ras 3</fullName>
    </submittedName>
</protein>
<dbReference type="InterPro" id="IPR011993">
    <property type="entry name" value="PH-like_dom_sf"/>
</dbReference>
<dbReference type="Pfam" id="PF10534">
    <property type="entry name" value="CRIC_ras_sig"/>
    <property type="match status" value="1"/>
</dbReference>
<evidence type="ECO:0000256" key="3">
    <source>
        <dbReference type="SAM" id="MobiDB-lite"/>
    </source>
</evidence>
<evidence type="ECO:0000259" key="5">
    <source>
        <dbReference type="PROSITE" id="PS50105"/>
    </source>
</evidence>
<dbReference type="CDD" id="cd09511">
    <property type="entry name" value="SAM_CNK1_2_3-suppressor"/>
    <property type="match status" value="1"/>
</dbReference>
<evidence type="ECO:0000256" key="1">
    <source>
        <dbReference type="ARBA" id="ARBA00009498"/>
    </source>
</evidence>
<feature type="domain" description="SAM" evidence="5">
    <location>
        <begin position="9"/>
        <end position="74"/>
    </location>
</feature>
<dbReference type="InterPro" id="IPR017874">
    <property type="entry name" value="CRIC_domain"/>
</dbReference>
<gene>
    <name evidence="8" type="primary">CNKSR3</name>
    <name evidence="8" type="ORF">g.38369</name>
</gene>
<dbReference type="Gene3D" id="1.10.150.50">
    <property type="entry name" value="Transcription Factor, Ets-1"/>
    <property type="match status" value="1"/>
</dbReference>
<dbReference type="CDD" id="cd13326">
    <property type="entry name" value="PH_CNK_insect-like"/>
    <property type="match status" value="1"/>
</dbReference>
<dbReference type="Pfam" id="PF00169">
    <property type="entry name" value="PH"/>
    <property type="match status" value="1"/>
</dbReference>
<sequence>MAYINVVEWTTDQVTDWLKGLDESMEHYIRSFTNNEVGGRQLLNIRPYELEQLGMYSIGHQEIVLEAVENLRNFYYNLDKENLQFMALHVATAAHSLHRQLVTHSDSSKIETQILSDITRTIGTIKPLIGWLERAPFQGQVQFTEICKNLLRLGLEMATMAQRDRFVERPVDQIRVTAEKLERLANYIIQDISDPMLLQPASLNLVTVKKREMDPGFEIESNYHGVHRITEIRYNSPAHTSGKIEYGDEIVQINYQTVVGWQGKTVWHQLHVSPTDVLLTLKKRPKHTKIYGQIYMQPYRLPSKKRTVGSRWGENLPPARTSFLTVPNNQAAFELLKSEEKAATTASDTESNCSDTSSPTETKTSEKRSRLYYEKPRTVLQRRHTISGDLKCSNDAFQHHKPKAGIVCDPSSPSLRDKCKSFGFGLELTSRPKTCIGMGGKNDGANEIQDVFNKSKTNADGVENGENSLERSKPGVSKVVRFDANMKYEDYPVDQKYTCNVENTILETFEPILFADEEDKDVLDMQRNTVQDNKASALSLSTPTTTPTTPKPPAPLPDAAAASQVVEAVNVPIVARRGRLDKSHSTPAYDNTGAECDTPPAIEPRKEFLQQTPPVPPPRPRKQKDMSPQPVPPPPPKPLSLMGTALHSPANITKHNTTTINTEGIINTPLQLPLPTMSQMVNSPTSNISSNTTVPHTPTQVNELHTPTKSRTLSLKKKHSLVNKRRNVNLKVLGTGDIQGHLYRRTKDRRGVTFWARLYFVMLNTILYGFRSKEATKASCVIFLPGFTVSLAKEVHSKPHAFKVYHAAKTFYFAVESQDALNQWVELLKQATLHTQPSNAHNMRQLSSGNAADDINTKDLFSETDSSGEETESLVSSNLCTPSPQSSGKDIITNLAANTSTPNTSQPKQERSYLGSLRKLTKNTLQFKSSTSSSEKKHSSDIPVPTDQYRSYRKVPGGSFGLQIGTNTPGYHHDLSFQLQQSNNHPTYSMNTSQPQMVPLTSAPPPPQPQPQQIPEDSVRKLSLSSSRISIASNGTDFSLNSSVMSTSCLGPPSSPAPVPERNVSYHANHQSPGALSNSTSNSSISSRSMRKIPYNFIHASNPNLVEFDFQTSKTLDYSLPKISSANSWDAPHNIHTTFITLKDLMLRKQEEEAQEMYNNRVLLGVEKKDILQNRACGSVSGGDCKDSCAGSISSKLSKTQNRSLPKTPDYEISFKPTDEDIRRTRTKEGLKLRDFGYELISGDEPISSGGGGGIGILTASRQNSNMSTTSGNADHHSESSSIISSKSRSFALLPHKSKKHSSNSCSSTSSIAELSSAGEKRSGSIKKKSKSERIFQQFHKHSSNNNSGNSAMTMTLPLNKHKNSQRDVELSNVVSGTGIKKSHTYNHDLKEKAGAKYDAHRKNSVPILTKLSTTFGVGGSNSGSHASGSLNSSVLTASGGKGGKEKRLLGSPLLHRTVFGTQHHHRHQQHNMSGISVPTTPTCAGREYDREIFSQIIFPKVNTSHHHHHQHQANHFQGDRMGSINTRHTHLTTSQTNEVITAPEDIAPPPPHESRDGNANGNRSLKELNSTASNAATINSPEYPHMECPPVFEPEIYSLTDPLASQTLLLRRKDSGNKGVDKQ</sequence>
<reference evidence="8" key="2">
    <citation type="journal article" date="2015" name="Gigascience">
        <title>Reconstructing a comprehensive transcriptome assembly of a white-pupal translocated strain of the pest fruit fly Bactrocera cucurbitae.</title>
        <authorList>
            <person name="Sim S.B."/>
            <person name="Calla B."/>
            <person name="Hall B."/>
            <person name="DeRego T."/>
            <person name="Geib S.M."/>
        </authorList>
    </citation>
    <scope>NUCLEOTIDE SEQUENCE</scope>
</reference>
<feature type="compositionally biased region" description="Low complexity" evidence="3">
    <location>
        <begin position="1013"/>
        <end position="1023"/>
    </location>
</feature>
<dbReference type="SUPFAM" id="SSF50156">
    <property type="entry name" value="PDZ domain-like"/>
    <property type="match status" value="1"/>
</dbReference>
<dbReference type="InterPro" id="IPR013761">
    <property type="entry name" value="SAM/pointed_sf"/>
</dbReference>
<evidence type="ECO:0000259" key="6">
    <source>
        <dbReference type="PROSITE" id="PS50106"/>
    </source>
</evidence>
<dbReference type="PROSITE" id="PS50105">
    <property type="entry name" value="SAM_DOMAIN"/>
    <property type="match status" value="1"/>
</dbReference>
<feature type="region of interest" description="Disordered" evidence="3">
    <location>
        <begin position="1197"/>
        <end position="1219"/>
    </location>
</feature>
<dbReference type="InterPro" id="IPR001478">
    <property type="entry name" value="PDZ"/>
</dbReference>
<feature type="region of interest" description="Disordered" evidence="3">
    <location>
        <begin position="926"/>
        <end position="955"/>
    </location>
</feature>
<feature type="domain" description="PDZ" evidence="6">
    <location>
        <begin position="205"/>
        <end position="285"/>
    </location>
</feature>
<dbReference type="PROSITE" id="PS50106">
    <property type="entry name" value="PDZ"/>
    <property type="match status" value="1"/>
</dbReference>
<dbReference type="EMBL" id="GBXI01014716">
    <property type="protein sequence ID" value="JAC99575.1"/>
    <property type="molecule type" value="Transcribed_RNA"/>
</dbReference>
<organism evidence="8">
    <name type="scientific">Zeugodacus cucurbitae</name>
    <name type="common">Melon fruit fly</name>
    <name type="synonym">Bactrocera cucurbitae</name>
    <dbReference type="NCBI Taxonomy" id="28588"/>
    <lineage>
        <taxon>Eukaryota</taxon>
        <taxon>Metazoa</taxon>
        <taxon>Ecdysozoa</taxon>
        <taxon>Arthropoda</taxon>
        <taxon>Hexapoda</taxon>
        <taxon>Insecta</taxon>
        <taxon>Pterygota</taxon>
        <taxon>Neoptera</taxon>
        <taxon>Endopterygota</taxon>
        <taxon>Diptera</taxon>
        <taxon>Brachycera</taxon>
        <taxon>Muscomorpha</taxon>
        <taxon>Tephritoidea</taxon>
        <taxon>Tephritidae</taxon>
        <taxon>Zeugodacus</taxon>
        <taxon>Zeugodacus</taxon>
    </lineage>
</organism>
<dbReference type="Gene3D" id="2.30.29.30">
    <property type="entry name" value="Pleckstrin-homology domain (PH domain)/Phosphotyrosine-binding domain (PTB)"/>
    <property type="match status" value="1"/>
</dbReference>
<dbReference type="SMART" id="SM00233">
    <property type="entry name" value="PH"/>
    <property type="match status" value="1"/>
</dbReference>
<feature type="compositionally biased region" description="Low complexity" evidence="3">
    <location>
        <begin position="1303"/>
        <end position="1317"/>
    </location>
</feature>
<feature type="compositionally biased region" description="Polar residues" evidence="3">
    <location>
        <begin position="982"/>
        <end position="996"/>
    </location>
</feature>
<evidence type="ECO:0000259" key="4">
    <source>
        <dbReference type="PROSITE" id="PS50003"/>
    </source>
</evidence>
<dbReference type="InterPro" id="IPR036034">
    <property type="entry name" value="PDZ_sf"/>
</dbReference>
<dbReference type="PROSITE" id="PS51290">
    <property type="entry name" value="CRIC"/>
    <property type="match status" value="1"/>
</dbReference>
<feature type="domain" description="CRIC" evidence="7">
    <location>
        <begin position="82"/>
        <end position="168"/>
    </location>
</feature>
<dbReference type="GO" id="GO:0016301">
    <property type="term" value="F:kinase activity"/>
    <property type="evidence" value="ECO:0007669"/>
    <property type="project" value="UniProtKB-KW"/>
</dbReference>
<evidence type="ECO:0000256" key="2">
    <source>
        <dbReference type="ARBA" id="ARBA00022553"/>
    </source>
</evidence>
<feature type="compositionally biased region" description="Polar residues" evidence="3">
    <location>
        <begin position="1260"/>
        <end position="1273"/>
    </location>
</feature>
<feature type="compositionally biased region" description="Polar residues" evidence="3">
    <location>
        <begin position="344"/>
        <end position="353"/>
    </location>
</feature>
<evidence type="ECO:0000313" key="8">
    <source>
        <dbReference type="EMBL" id="JAC99575.1"/>
    </source>
</evidence>
<feature type="region of interest" description="Disordered" evidence="3">
    <location>
        <begin position="860"/>
        <end position="890"/>
    </location>
</feature>
<feature type="region of interest" description="Disordered" evidence="3">
    <location>
        <begin position="686"/>
        <end position="713"/>
    </location>
</feature>
<feature type="region of interest" description="Disordered" evidence="3">
    <location>
        <begin position="1251"/>
        <end position="1334"/>
    </location>
</feature>
<dbReference type="SUPFAM" id="SSF47769">
    <property type="entry name" value="SAM/Pointed domain"/>
    <property type="match status" value="1"/>
</dbReference>
<feature type="region of interest" description="Disordered" evidence="3">
    <location>
        <begin position="533"/>
        <end position="561"/>
    </location>
</feature>
<feature type="compositionally biased region" description="Polar residues" evidence="3">
    <location>
        <begin position="874"/>
        <end position="888"/>
    </location>
</feature>
<feature type="compositionally biased region" description="Pro residues" evidence="3">
    <location>
        <begin position="629"/>
        <end position="638"/>
    </location>
</feature>
<feature type="region of interest" description="Disordered" evidence="3">
    <location>
        <begin position="1047"/>
        <end position="1085"/>
    </location>
</feature>
<dbReference type="InterPro" id="IPR049628">
    <property type="entry name" value="CNK1-3_SAM"/>
</dbReference>